<reference evidence="1" key="1">
    <citation type="submission" date="2022-07" db="EMBL/GenBank/DDBJ databases">
        <title>Phylogenomic reconstructions and comparative analyses of Kickxellomycotina fungi.</title>
        <authorList>
            <person name="Reynolds N.K."/>
            <person name="Stajich J.E."/>
            <person name="Barry K."/>
            <person name="Grigoriev I.V."/>
            <person name="Crous P."/>
            <person name="Smith M.E."/>
        </authorList>
    </citation>
    <scope>NUCLEOTIDE SEQUENCE</scope>
    <source>
        <strain evidence="1">CBS 109366</strain>
    </source>
</reference>
<gene>
    <name evidence="1" type="ORF">IWQ57_001970</name>
</gene>
<protein>
    <submittedName>
        <fullName evidence="1">Uncharacterized protein</fullName>
    </submittedName>
</protein>
<organism evidence="1 2">
    <name type="scientific">Coemansia nantahalensis</name>
    <dbReference type="NCBI Taxonomy" id="2789366"/>
    <lineage>
        <taxon>Eukaryota</taxon>
        <taxon>Fungi</taxon>
        <taxon>Fungi incertae sedis</taxon>
        <taxon>Zoopagomycota</taxon>
        <taxon>Kickxellomycotina</taxon>
        <taxon>Kickxellomycetes</taxon>
        <taxon>Kickxellales</taxon>
        <taxon>Kickxellaceae</taxon>
        <taxon>Coemansia</taxon>
    </lineage>
</organism>
<proteinExistence type="predicted"/>
<dbReference type="EMBL" id="JANBUJ010000447">
    <property type="protein sequence ID" value="KAJ2771970.1"/>
    <property type="molecule type" value="Genomic_DNA"/>
</dbReference>
<name>A0ACC1K2B1_9FUNG</name>
<sequence>MRLLGVTGAVLAGTMLAGRAVEARAPCDSPIYCQGEVLHAVQMAGLFGDNKEFVDMPTRRPVAQVLEAFAQLGANASRDALGQFVADNFGAADAEVQAVAVEGLDAHPRFLERVRDPLLRAFGGAVNGYWSQLVRAQNLTGLCPGCASSMLALPHRFVVPGGRFREIYYWDTYFSLEGMLRSGLTELSRETILNLLALVDRHGFVPNGARVYYLGRSQPPMLTLMVQLFHQFTGDVEFVRAALPLLQREHRYWTERHSVAIQGGPANETLTLSRYVTDTDVPRPEAYSVDYRLAHSASADDGARRGRIYEDLAAAAESGWDFSTRWVRDPDAPRAVVLQTIRTSQVVPADLNAILYQTELALADLADLVHAPAPEDYRQLAARRRRAMDHVMLDPESGEYRDFVLDNGGRRSDIPNAGGLWPYWAFGGPAAAATRAFAAVGRELDANAGGIPATLRDSGLQWDWPEAWPPLQYVAMQAALRMGHDEVARRVAQAFVDSVFCGWYATGGSLPGVLLQLPNATDSGHIFEKYSSQQIGAPGGGGEYSVQPGFGWTNGVLLWTLDVFGPQLVAPQCPALALRTVPQP</sequence>
<dbReference type="Proteomes" id="UP001140234">
    <property type="component" value="Unassembled WGS sequence"/>
</dbReference>
<comment type="caution">
    <text evidence="1">The sequence shown here is derived from an EMBL/GenBank/DDBJ whole genome shotgun (WGS) entry which is preliminary data.</text>
</comment>
<keyword evidence="2" id="KW-1185">Reference proteome</keyword>
<evidence type="ECO:0000313" key="1">
    <source>
        <dbReference type="EMBL" id="KAJ2771970.1"/>
    </source>
</evidence>
<evidence type="ECO:0000313" key="2">
    <source>
        <dbReference type="Proteomes" id="UP001140234"/>
    </source>
</evidence>
<accession>A0ACC1K2B1</accession>